<gene>
    <name evidence="2" type="ORF">ALEPTO_LOCUS3278</name>
</gene>
<proteinExistence type="predicted"/>
<sequence>MYQPEKTLLYEYKYYLCTGSSIVPTLQKGIDTTRVELFSNNPCTVYVYDRACYHQISKYNTKLEAAQAFECSVNELESFIDKYILFKNKYFLTSKSLSPDYQKKTQDDSDADDASSGSDDSSKSDDESDDEPPFRETDFQEPDGFRNCRDFPALVERSKRYKKGKPCKIIGLDALGQEYASKTVTYYRLKKYGEDCYSKKTCGEEMKTLVEEDNSGPLDLPPLELLEAINKFAADHFKKNDLKDMFGKMNGTALVAIGIIIQEYVRNIMLKPPE</sequence>
<dbReference type="AlphaFoldDB" id="A0A9N9EXC8"/>
<reference evidence="2" key="1">
    <citation type="submission" date="2021-06" db="EMBL/GenBank/DDBJ databases">
        <authorList>
            <person name="Kallberg Y."/>
            <person name="Tangrot J."/>
            <person name="Rosling A."/>
        </authorList>
    </citation>
    <scope>NUCLEOTIDE SEQUENCE</scope>
    <source>
        <strain evidence="2">FL130A</strain>
    </source>
</reference>
<name>A0A9N9EXC8_9GLOM</name>
<feature type="compositionally biased region" description="Basic and acidic residues" evidence="1">
    <location>
        <begin position="132"/>
        <end position="145"/>
    </location>
</feature>
<evidence type="ECO:0000256" key="1">
    <source>
        <dbReference type="SAM" id="MobiDB-lite"/>
    </source>
</evidence>
<comment type="caution">
    <text evidence="2">The sequence shown here is derived from an EMBL/GenBank/DDBJ whole genome shotgun (WGS) entry which is preliminary data.</text>
</comment>
<feature type="region of interest" description="Disordered" evidence="1">
    <location>
        <begin position="99"/>
        <end position="145"/>
    </location>
</feature>
<dbReference type="Proteomes" id="UP000789508">
    <property type="component" value="Unassembled WGS sequence"/>
</dbReference>
<dbReference type="OrthoDB" id="2565191at2759"/>
<accession>A0A9N9EXC8</accession>
<evidence type="ECO:0000313" key="3">
    <source>
        <dbReference type="Proteomes" id="UP000789508"/>
    </source>
</evidence>
<protein>
    <submittedName>
        <fullName evidence="2">14699_t:CDS:1</fullName>
    </submittedName>
</protein>
<dbReference type="EMBL" id="CAJVPS010000593">
    <property type="protein sequence ID" value="CAG8496903.1"/>
    <property type="molecule type" value="Genomic_DNA"/>
</dbReference>
<organism evidence="2 3">
    <name type="scientific">Ambispora leptoticha</name>
    <dbReference type="NCBI Taxonomy" id="144679"/>
    <lineage>
        <taxon>Eukaryota</taxon>
        <taxon>Fungi</taxon>
        <taxon>Fungi incertae sedis</taxon>
        <taxon>Mucoromycota</taxon>
        <taxon>Glomeromycotina</taxon>
        <taxon>Glomeromycetes</taxon>
        <taxon>Archaeosporales</taxon>
        <taxon>Ambisporaceae</taxon>
        <taxon>Ambispora</taxon>
    </lineage>
</organism>
<evidence type="ECO:0000313" key="2">
    <source>
        <dbReference type="EMBL" id="CAG8496903.1"/>
    </source>
</evidence>
<keyword evidence="3" id="KW-1185">Reference proteome</keyword>